<organism evidence="2 3">
    <name type="scientific">Thalassospira marina</name>
    <dbReference type="NCBI Taxonomy" id="2048283"/>
    <lineage>
        <taxon>Bacteria</taxon>
        <taxon>Pseudomonadati</taxon>
        <taxon>Pseudomonadota</taxon>
        <taxon>Alphaproteobacteria</taxon>
        <taxon>Rhodospirillales</taxon>
        <taxon>Thalassospiraceae</taxon>
        <taxon>Thalassospira</taxon>
    </lineage>
</organism>
<name>A0ABM6Q4L2_9PROT</name>
<evidence type="ECO:0008006" key="4">
    <source>
        <dbReference type="Google" id="ProtNLM"/>
    </source>
</evidence>
<feature type="transmembrane region" description="Helical" evidence="1">
    <location>
        <begin position="51"/>
        <end position="67"/>
    </location>
</feature>
<sequence>MKQRCHSATRRIRQTVSAAAVPPLSVSRSNSISRTGKDSTMKNQQTRWRHTLVRGLVCAMLGLLVAACTTGDRQIITASTPVSFTQGASIAVMPFDNLTNSEEAGQVASYLAVSALRANTNLAVQPESNVAQTYDSLNAEGTATAAVGTHTAVSARQLGEILGVQYVLTGSVSEYGYQYGLREEPSVSMNMRLVDIGTGTVIWSASSGIVGQGTFARDSVSIIAQRLVNQMVENMTRTAK</sequence>
<gene>
    <name evidence="2" type="ORF">CSC3H3_01020</name>
</gene>
<proteinExistence type="predicted"/>
<accession>A0ABM6Q4L2</accession>
<evidence type="ECO:0000313" key="3">
    <source>
        <dbReference type="Proteomes" id="UP000233458"/>
    </source>
</evidence>
<dbReference type="EMBL" id="CP024199">
    <property type="protein sequence ID" value="AUG51450.1"/>
    <property type="molecule type" value="Genomic_DNA"/>
</dbReference>
<evidence type="ECO:0000256" key="1">
    <source>
        <dbReference type="SAM" id="Phobius"/>
    </source>
</evidence>
<evidence type="ECO:0000313" key="2">
    <source>
        <dbReference type="EMBL" id="AUG51450.1"/>
    </source>
</evidence>
<keyword evidence="1" id="KW-1133">Transmembrane helix</keyword>
<keyword evidence="1" id="KW-0472">Membrane</keyword>
<dbReference type="InterPro" id="IPR008517">
    <property type="entry name" value="GNA1162-like"/>
</dbReference>
<dbReference type="Pfam" id="PF05643">
    <property type="entry name" value="GNA1162-like"/>
    <property type="match status" value="1"/>
</dbReference>
<dbReference type="Gene3D" id="3.40.50.10610">
    <property type="entry name" value="ABC-type transport auxiliary lipoprotein component"/>
    <property type="match status" value="1"/>
</dbReference>
<keyword evidence="3" id="KW-1185">Reference proteome</keyword>
<protein>
    <recommendedName>
        <fullName evidence="4">Penicillin-binding protein activator LpoB</fullName>
    </recommendedName>
</protein>
<dbReference type="Proteomes" id="UP000233458">
    <property type="component" value="Chromosome"/>
</dbReference>
<reference evidence="2 3" key="1">
    <citation type="submission" date="2017-10" db="EMBL/GenBank/DDBJ databases">
        <title>Biodiversity and function of Thalassospira species in the particle-attached aromatic-hydrocarbon-degrading consortia from the surface seawater of the China South Sea.</title>
        <authorList>
            <person name="Dong C."/>
            <person name="Liu R."/>
            <person name="Shao Z."/>
        </authorList>
    </citation>
    <scope>NUCLEOTIDE SEQUENCE [LARGE SCALE GENOMIC DNA]</scope>
    <source>
        <strain evidence="2 3">CSC3H3</strain>
    </source>
</reference>
<keyword evidence="1" id="KW-0812">Transmembrane</keyword>